<evidence type="ECO:0000313" key="2">
    <source>
        <dbReference type="EMBL" id="TCU91901.1"/>
    </source>
</evidence>
<evidence type="ECO:0000256" key="1">
    <source>
        <dbReference type="SAM" id="Phobius"/>
    </source>
</evidence>
<reference evidence="2 3" key="1">
    <citation type="submission" date="2019-03" db="EMBL/GenBank/DDBJ databases">
        <title>Genomic Encyclopedia of Type Strains, Phase IV (KMG-IV): sequencing the most valuable type-strain genomes for metagenomic binning, comparative biology and taxonomic classification.</title>
        <authorList>
            <person name="Goeker M."/>
        </authorList>
    </citation>
    <scope>NUCLEOTIDE SEQUENCE [LARGE SCALE GENOMIC DNA]</scope>
    <source>
        <strain evidence="2 3">DSM 654</strain>
    </source>
</reference>
<keyword evidence="1" id="KW-1133">Transmembrane helix</keyword>
<dbReference type="InterPro" id="IPR009937">
    <property type="entry name" value="Phage_holin_3_6"/>
</dbReference>
<protein>
    <submittedName>
        <fullName evidence="2">Putative membrane protein YqjE</fullName>
    </submittedName>
</protein>
<sequence length="127" mass="13596">MSTEEPVSAPLRRLGASLLALSRIRLELLAIEAQEEKDRIASLLLWAVLAALLAGFGLLMAVLLVTVALWDEHRLLALGCATLVLVVAAVVAVRKVRSLVALPSTLFQASIAELREDADALRRPPGP</sequence>
<feature type="transmembrane region" description="Helical" evidence="1">
    <location>
        <begin position="75"/>
        <end position="93"/>
    </location>
</feature>
<gene>
    <name evidence="2" type="ORF">EV671_102469</name>
</gene>
<dbReference type="RefSeq" id="WP_165917632.1">
    <property type="nucleotide sequence ID" value="NZ_CBCSGL010000024.1"/>
</dbReference>
<dbReference type="Proteomes" id="UP000295110">
    <property type="component" value="Unassembled WGS sequence"/>
</dbReference>
<name>A0A4R3UMQ5_ROSSA</name>
<proteinExistence type="predicted"/>
<feature type="transmembrane region" description="Helical" evidence="1">
    <location>
        <begin position="43"/>
        <end position="69"/>
    </location>
</feature>
<dbReference type="Pfam" id="PF07332">
    <property type="entry name" value="Phage_holin_3_6"/>
    <property type="match status" value="1"/>
</dbReference>
<organism evidence="2 3">
    <name type="scientific">Roseateles saccharophilus</name>
    <name type="common">Pseudomonas saccharophila</name>
    <dbReference type="NCBI Taxonomy" id="304"/>
    <lineage>
        <taxon>Bacteria</taxon>
        <taxon>Pseudomonadati</taxon>
        <taxon>Pseudomonadota</taxon>
        <taxon>Betaproteobacteria</taxon>
        <taxon>Burkholderiales</taxon>
        <taxon>Sphaerotilaceae</taxon>
        <taxon>Roseateles</taxon>
    </lineage>
</organism>
<keyword evidence="1" id="KW-0812">Transmembrane</keyword>
<comment type="caution">
    <text evidence="2">The sequence shown here is derived from an EMBL/GenBank/DDBJ whole genome shotgun (WGS) entry which is preliminary data.</text>
</comment>
<evidence type="ECO:0000313" key="3">
    <source>
        <dbReference type="Proteomes" id="UP000295110"/>
    </source>
</evidence>
<accession>A0A4R3UMQ5</accession>
<dbReference type="EMBL" id="SMBU01000024">
    <property type="protein sequence ID" value="TCU91901.1"/>
    <property type="molecule type" value="Genomic_DNA"/>
</dbReference>
<keyword evidence="3" id="KW-1185">Reference proteome</keyword>
<keyword evidence="1" id="KW-0472">Membrane</keyword>
<dbReference type="AlphaFoldDB" id="A0A4R3UMQ5"/>